<keyword evidence="2" id="KW-1185">Reference proteome</keyword>
<dbReference type="eggNOG" id="ENOG502ZBPA">
    <property type="taxonomic scope" value="Bacteria"/>
</dbReference>
<name>G2PLN7_ALLRU</name>
<dbReference type="OrthoDB" id="892266at2"/>
<organism evidence="1 2">
    <name type="scientific">Allomuricauda ruestringensis (strain DSM 13258 / CIP 107369 / LMG 19739 / B1)</name>
    <name type="common">Muricauda ruestringensis</name>
    <dbReference type="NCBI Taxonomy" id="886377"/>
    <lineage>
        <taxon>Bacteria</taxon>
        <taxon>Pseudomonadati</taxon>
        <taxon>Bacteroidota</taxon>
        <taxon>Flavobacteriia</taxon>
        <taxon>Flavobacteriales</taxon>
        <taxon>Flavobacteriaceae</taxon>
        <taxon>Flagellimonas</taxon>
    </lineage>
</organism>
<reference evidence="1 2" key="2">
    <citation type="journal article" date="2012" name="Stand. Genomic Sci.">
        <title>Complete genome sequence of the facultatively anaerobic, appendaged bacterium Muricauda ruestringensis type strain (B1(T)).</title>
        <authorList>
            <person name="Huntemann M."/>
            <person name="Teshima H."/>
            <person name="Lapidus A."/>
            <person name="Nolan M."/>
            <person name="Lucas S."/>
            <person name="Hammon N."/>
            <person name="Deshpande S."/>
            <person name="Cheng J.F."/>
            <person name="Tapia R."/>
            <person name="Goodwin L.A."/>
            <person name="Pitluck S."/>
            <person name="Liolios K."/>
            <person name="Pagani I."/>
            <person name="Ivanova N."/>
            <person name="Mavromatis K."/>
            <person name="Mikhailova N."/>
            <person name="Pati A."/>
            <person name="Chen A."/>
            <person name="Palaniappan K."/>
            <person name="Land M."/>
            <person name="Hauser L."/>
            <person name="Pan C."/>
            <person name="Brambilla E.M."/>
            <person name="Rohde M."/>
            <person name="Spring S."/>
            <person name="Goker M."/>
            <person name="Detter J.C."/>
            <person name="Bristow J."/>
            <person name="Eisen J.A."/>
            <person name="Markowitz V."/>
            <person name="Hugenholtz P."/>
            <person name="Kyrpides N.C."/>
            <person name="Klenk H.P."/>
            <person name="Woyke T."/>
        </authorList>
    </citation>
    <scope>NUCLEOTIDE SEQUENCE [LARGE SCALE GENOMIC DNA]</scope>
    <source>
        <strain evidence="2">DSM 13258 / LMG 19739 / B1</strain>
    </source>
</reference>
<evidence type="ECO:0008006" key="3">
    <source>
        <dbReference type="Google" id="ProtNLM"/>
    </source>
</evidence>
<gene>
    <name evidence="1" type="ordered locus">Murru_2085</name>
</gene>
<evidence type="ECO:0000313" key="1">
    <source>
        <dbReference type="EMBL" id="AEM71124.1"/>
    </source>
</evidence>
<evidence type="ECO:0000313" key="2">
    <source>
        <dbReference type="Proteomes" id="UP000008908"/>
    </source>
</evidence>
<dbReference type="KEGG" id="mrs:Murru_2085"/>
<protein>
    <recommendedName>
        <fullName evidence="3">Selenophosphate synthetase</fullName>
    </recommendedName>
</protein>
<dbReference type="PROSITE" id="PS51257">
    <property type="entry name" value="PROKAR_LIPOPROTEIN"/>
    <property type="match status" value="1"/>
</dbReference>
<reference evidence="2" key="1">
    <citation type="submission" date="2011-08" db="EMBL/GenBank/DDBJ databases">
        <title>The complete genome of Muricauda ruestringensis DSM 13258.</title>
        <authorList>
            <person name="Lucas S."/>
            <person name="Han J."/>
            <person name="Lapidus A."/>
            <person name="Bruce D."/>
            <person name="Goodwin L."/>
            <person name="Pitluck S."/>
            <person name="Peters L."/>
            <person name="Kyrpides N."/>
            <person name="Mavromatis K."/>
            <person name="Ivanova N."/>
            <person name="Ovchinnikova G."/>
            <person name="Teshima H."/>
            <person name="Detter J.C."/>
            <person name="Tapia R."/>
            <person name="Han C."/>
            <person name="Land M."/>
            <person name="Hauser L."/>
            <person name="Markowitz V."/>
            <person name="Cheng J.-F."/>
            <person name="Hugenholtz P."/>
            <person name="Woyke T."/>
            <person name="Wu D."/>
            <person name="Spring S."/>
            <person name="Schroeder M."/>
            <person name="Brambilla E."/>
            <person name="Klenk H.-P."/>
            <person name="Eisen J.A."/>
        </authorList>
    </citation>
    <scope>NUCLEOTIDE SEQUENCE [LARGE SCALE GENOMIC DNA]</scope>
    <source>
        <strain evidence="2">DSM 13258 / LMG 19739 / B1</strain>
    </source>
</reference>
<dbReference type="HOGENOM" id="CLU_1233882_0_0_10"/>
<dbReference type="AlphaFoldDB" id="G2PLN7"/>
<dbReference type="RefSeq" id="WP_014033405.1">
    <property type="nucleotide sequence ID" value="NC_015945.1"/>
</dbReference>
<dbReference type="EMBL" id="CP002999">
    <property type="protein sequence ID" value="AEM71124.1"/>
    <property type="molecule type" value="Genomic_DNA"/>
</dbReference>
<sequence length="226" mass="26233">MKTYYIVGLFAFLLIFSCKTDSKKSEATAETKKTVPELIAEAHGFENWKDVEKITFTFNVDRDSMHFERSWHWETKTNTVTSISGADTLMYDRANMDSIALKTNSGFINDRYWLMAPFNLMWDANNYTFEHTPEVTAPISEEPMQKLTIVYANEGGYTPGDAYDFYFKDDYIIREWAYRKSNQEEPNLVSTWEDYVNMEGLQLAKQHNRPEGGTSLYFTGLSVSKK</sequence>
<proteinExistence type="predicted"/>
<accession>G2PLN7</accession>
<dbReference type="Proteomes" id="UP000008908">
    <property type="component" value="Chromosome"/>
</dbReference>
<dbReference type="STRING" id="886377.Murru_2085"/>